<dbReference type="InterPro" id="IPR001851">
    <property type="entry name" value="ABC_transp_permease"/>
</dbReference>
<evidence type="ECO:0000256" key="4">
    <source>
        <dbReference type="ARBA" id="ARBA00022989"/>
    </source>
</evidence>
<dbReference type="InterPro" id="IPR043428">
    <property type="entry name" value="LivM-like"/>
</dbReference>
<feature type="transmembrane region" description="Helical" evidence="6">
    <location>
        <begin position="100"/>
        <end position="120"/>
    </location>
</feature>
<reference evidence="8 9" key="1">
    <citation type="submission" date="2017-09" db="EMBL/GenBank/DDBJ databases">
        <title>Biodiversity and function of Thalassospira species in the particle-attached aromatic-hydrocarbon-degrading consortia from the surface seawater of the South China Sea.</title>
        <authorList>
            <person name="Dong C."/>
            <person name="Liu R."/>
            <person name="Shao Z."/>
        </authorList>
    </citation>
    <scope>NUCLEOTIDE SEQUENCE [LARGE SCALE GENOMIC DNA]</scope>
    <source>
        <strain evidence="8 9">CSC1P2</strain>
    </source>
</reference>
<keyword evidence="5 6" id="KW-0472">Membrane</keyword>
<feature type="transmembrane region" description="Helical" evidence="6">
    <location>
        <begin position="127"/>
        <end position="147"/>
    </location>
</feature>
<gene>
    <name evidence="8" type="ORF">COO20_22630</name>
</gene>
<dbReference type="Proteomes" id="UP000233597">
    <property type="component" value="Unassembled WGS sequence"/>
</dbReference>
<feature type="signal peptide" evidence="7">
    <location>
        <begin position="1"/>
        <end position="28"/>
    </location>
</feature>
<sequence length="335" mass="36196">MVKNFSRKSWATLAIFVLLALVPPIAHAFDNSFLITMFNRALIYAVAAVGLDLIIGFGGMVSFGHAAFFGIGAYTAGILGTHAFDGSEFIFGWTGSNDALVVWPLAMLVAAFFGVIIGLISLRTSGVYFIMITLAFAQLFYFFFVSLSQYGGEDGLSLWDRNAIPGLDLYDRDTFYYLCFAILLAVWFFLSRLVASRFGRVIIGCKQNERRMRALGYDPLLYKLAAFCISAAIGGLAGALIANHSEFVSPGLLHWSRSGELMVIVILGGMGTLVGPIYGALALFLMEEGLVSFTEHWQVILGPILILVVVFFRGGIVGFLSGNGRAAGKSGGDHG</sequence>
<feature type="transmembrane region" description="Helical" evidence="6">
    <location>
        <begin position="220"/>
        <end position="241"/>
    </location>
</feature>
<dbReference type="OrthoDB" id="9804361at2"/>
<dbReference type="GO" id="GO:0005886">
    <property type="term" value="C:plasma membrane"/>
    <property type="evidence" value="ECO:0007669"/>
    <property type="project" value="UniProtKB-SubCell"/>
</dbReference>
<evidence type="ECO:0000256" key="1">
    <source>
        <dbReference type="ARBA" id="ARBA00004651"/>
    </source>
</evidence>
<feature type="transmembrane region" description="Helical" evidence="6">
    <location>
        <begin position="66"/>
        <end position="84"/>
    </location>
</feature>
<keyword evidence="2" id="KW-1003">Cell membrane</keyword>
<feature type="transmembrane region" description="Helical" evidence="6">
    <location>
        <begin position="175"/>
        <end position="199"/>
    </location>
</feature>
<protein>
    <submittedName>
        <fullName evidence="8">Branched-chain amino acid ABC transporter permease</fullName>
    </submittedName>
</protein>
<dbReference type="PANTHER" id="PTHR30482:SF17">
    <property type="entry name" value="ABC TRANSPORTER ATP-BINDING PROTEIN"/>
    <property type="match status" value="1"/>
</dbReference>
<feature type="transmembrane region" description="Helical" evidence="6">
    <location>
        <begin position="261"/>
        <end position="285"/>
    </location>
</feature>
<name>A0A2N3KGL1_9PROT</name>
<feature type="transmembrane region" description="Helical" evidence="6">
    <location>
        <begin position="38"/>
        <end position="59"/>
    </location>
</feature>
<keyword evidence="3 6" id="KW-0812">Transmembrane</keyword>
<evidence type="ECO:0000256" key="7">
    <source>
        <dbReference type="SAM" id="SignalP"/>
    </source>
</evidence>
<dbReference type="PANTHER" id="PTHR30482">
    <property type="entry name" value="HIGH-AFFINITY BRANCHED-CHAIN AMINO ACID TRANSPORT SYSTEM PERMEASE"/>
    <property type="match status" value="1"/>
</dbReference>
<feature type="chain" id="PRO_5014632629" evidence="7">
    <location>
        <begin position="29"/>
        <end position="335"/>
    </location>
</feature>
<evidence type="ECO:0000256" key="5">
    <source>
        <dbReference type="ARBA" id="ARBA00023136"/>
    </source>
</evidence>
<dbReference type="RefSeq" id="WP_101270686.1">
    <property type="nucleotide sequence ID" value="NZ_NWTK01000019.1"/>
</dbReference>
<evidence type="ECO:0000256" key="6">
    <source>
        <dbReference type="SAM" id="Phobius"/>
    </source>
</evidence>
<proteinExistence type="predicted"/>
<organism evidence="8 9">
    <name type="scientific">Thalassospira marina</name>
    <dbReference type="NCBI Taxonomy" id="2048283"/>
    <lineage>
        <taxon>Bacteria</taxon>
        <taxon>Pseudomonadati</taxon>
        <taxon>Pseudomonadota</taxon>
        <taxon>Alphaproteobacteria</taxon>
        <taxon>Rhodospirillales</taxon>
        <taxon>Thalassospiraceae</taxon>
        <taxon>Thalassospira</taxon>
    </lineage>
</organism>
<evidence type="ECO:0000313" key="9">
    <source>
        <dbReference type="Proteomes" id="UP000233597"/>
    </source>
</evidence>
<dbReference type="EMBL" id="NWTK01000019">
    <property type="protein sequence ID" value="PKR49593.1"/>
    <property type="molecule type" value="Genomic_DNA"/>
</dbReference>
<dbReference type="GO" id="GO:0015658">
    <property type="term" value="F:branched-chain amino acid transmembrane transporter activity"/>
    <property type="evidence" value="ECO:0007669"/>
    <property type="project" value="InterPro"/>
</dbReference>
<comment type="caution">
    <text evidence="8">The sequence shown here is derived from an EMBL/GenBank/DDBJ whole genome shotgun (WGS) entry which is preliminary data.</text>
</comment>
<dbReference type="AlphaFoldDB" id="A0A2N3KGL1"/>
<dbReference type="CDD" id="cd06581">
    <property type="entry name" value="TM_PBP1_LivM_like"/>
    <property type="match status" value="1"/>
</dbReference>
<feature type="transmembrane region" description="Helical" evidence="6">
    <location>
        <begin position="297"/>
        <end position="320"/>
    </location>
</feature>
<comment type="subcellular location">
    <subcellularLocation>
        <location evidence="1">Cell membrane</location>
        <topology evidence="1">Multi-pass membrane protein</topology>
    </subcellularLocation>
</comment>
<dbReference type="Pfam" id="PF02653">
    <property type="entry name" value="BPD_transp_2"/>
    <property type="match status" value="1"/>
</dbReference>
<evidence type="ECO:0000256" key="3">
    <source>
        <dbReference type="ARBA" id="ARBA00022692"/>
    </source>
</evidence>
<evidence type="ECO:0000313" key="8">
    <source>
        <dbReference type="EMBL" id="PKR49593.1"/>
    </source>
</evidence>
<keyword evidence="7" id="KW-0732">Signal</keyword>
<keyword evidence="4 6" id="KW-1133">Transmembrane helix</keyword>
<evidence type="ECO:0000256" key="2">
    <source>
        <dbReference type="ARBA" id="ARBA00022475"/>
    </source>
</evidence>
<accession>A0A2N3KGL1</accession>